<dbReference type="Gene3D" id="1.25.40.10">
    <property type="entry name" value="Tetratricopeptide repeat domain"/>
    <property type="match status" value="2"/>
</dbReference>
<dbReference type="InterPro" id="IPR002885">
    <property type="entry name" value="PPR_rpt"/>
</dbReference>
<dbReference type="AlphaFoldDB" id="A0ABD3KJV2"/>
<name>A0ABD3KJV2_EUCGL</name>
<dbReference type="InterPro" id="IPR011990">
    <property type="entry name" value="TPR-like_helical_dom_sf"/>
</dbReference>
<dbReference type="PROSITE" id="PS51375">
    <property type="entry name" value="PPR"/>
    <property type="match status" value="1"/>
</dbReference>
<dbReference type="Pfam" id="PF13041">
    <property type="entry name" value="PPR_2"/>
    <property type="match status" value="1"/>
</dbReference>
<dbReference type="NCBIfam" id="TIGR00756">
    <property type="entry name" value="PPR"/>
    <property type="match status" value="1"/>
</dbReference>
<evidence type="ECO:0008006" key="5">
    <source>
        <dbReference type="Google" id="ProtNLM"/>
    </source>
</evidence>
<evidence type="ECO:0000313" key="3">
    <source>
        <dbReference type="EMBL" id="KAL3739194.1"/>
    </source>
</evidence>
<feature type="repeat" description="PPR" evidence="2">
    <location>
        <begin position="212"/>
        <end position="246"/>
    </location>
</feature>
<keyword evidence="4" id="KW-1185">Reference proteome</keyword>
<evidence type="ECO:0000313" key="4">
    <source>
        <dbReference type="Proteomes" id="UP001634007"/>
    </source>
</evidence>
<keyword evidence="1" id="KW-0677">Repeat</keyword>
<dbReference type="Proteomes" id="UP001634007">
    <property type="component" value="Unassembled WGS sequence"/>
</dbReference>
<accession>A0ABD3KJV2</accession>
<dbReference type="EMBL" id="JBJKBG010000005">
    <property type="protein sequence ID" value="KAL3739194.1"/>
    <property type="molecule type" value="Genomic_DNA"/>
</dbReference>
<dbReference type="PANTHER" id="PTHR47926">
    <property type="entry name" value="PENTATRICOPEPTIDE REPEAT-CONTAINING PROTEIN"/>
    <property type="match status" value="1"/>
</dbReference>
<reference evidence="3 4" key="1">
    <citation type="submission" date="2024-11" db="EMBL/GenBank/DDBJ databases">
        <title>Chromosome-level genome assembly of Eucalyptus globulus Labill. provides insights into its genome evolution.</title>
        <authorList>
            <person name="Li X."/>
        </authorList>
    </citation>
    <scope>NUCLEOTIDE SEQUENCE [LARGE SCALE GENOMIC DNA]</scope>
    <source>
        <strain evidence="3">CL2024</strain>
        <tissue evidence="3">Fresh tender leaves</tissue>
    </source>
</reference>
<dbReference type="InterPro" id="IPR046960">
    <property type="entry name" value="PPR_At4g14850-like_plant"/>
</dbReference>
<dbReference type="PANTHER" id="PTHR47926:SF485">
    <property type="entry name" value="REPEAT-LIKE SUPERFAMILY PROTEIN, PUTATIVE-RELATED"/>
    <property type="match status" value="1"/>
</dbReference>
<comment type="caution">
    <text evidence="3">The sequence shown here is derived from an EMBL/GenBank/DDBJ whole genome shotgun (WGS) entry which is preliminary data.</text>
</comment>
<evidence type="ECO:0000256" key="2">
    <source>
        <dbReference type="PROSITE-ProRule" id="PRU00708"/>
    </source>
</evidence>
<sequence>MHAGKWSLIVVFFFKILIYFSKNRIMKGVLKLGFESDLFVGNTLIHIYLVFQKARSVRLVFDAGPKREVNVSHELFDEMTERDIYTQWLYDRMPFRDNVLWNCAIDGRARIRHASEACGYFDSMPFRNAVSYRTMLALYVCVKGHMEFLSLFDNMLQEEEIKLNRTSFHSYMKYYDIEADMLLSTPLLRSFYAKCGTTDLAEKGLDPMPDRSDVSWNAIIMGYGIHGRSEKALEILLYMEKKGPMPNDATFWRFSLMSQVYDIHPKVDHYGCTVDLLAWTGPAKDSGEFIKRRSISHIELGEMVAECLIVVEPTDVGPYVLLSDLSKLILQ</sequence>
<organism evidence="3 4">
    <name type="scientific">Eucalyptus globulus</name>
    <name type="common">Tasmanian blue gum</name>
    <dbReference type="NCBI Taxonomy" id="34317"/>
    <lineage>
        <taxon>Eukaryota</taxon>
        <taxon>Viridiplantae</taxon>
        <taxon>Streptophyta</taxon>
        <taxon>Embryophyta</taxon>
        <taxon>Tracheophyta</taxon>
        <taxon>Spermatophyta</taxon>
        <taxon>Magnoliopsida</taxon>
        <taxon>eudicotyledons</taxon>
        <taxon>Gunneridae</taxon>
        <taxon>Pentapetalae</taxon>
        <taxon>rosids</taxon>
        <taxon>malvids</taxon>
        <taxon>Myrtales</taxon>
        <taxon>Myrtaceae</taxon>
        <taxon>Myrtoideae</taxon>
        <taxon>Eucalypteae</taxon>
        <taxon>Eucalyptus</taxon>
    </lineage>
</organism>
<evidence type="ECO:0000256" key="1">
    <source>
        <dbReference type="ARBA" id="ARBA00022737"/>
    </source>
</evidence>
<gene>
    <name evidence="3" type="ORF">ACJRO7_020575</name>
</gene>
<proteinExistence type="predicted"/>
<protein>
    <recommendedName>
        <fullName evidence="5">Pentatricopeptide repeat-containing protein</fullName>
    </recommendedName>
</protein>